<dbReference type="SUPFAM" id="SSF53271">
    <property type="entry name" value="PRTase-like"/>
    <property type="match status" value="1"/>
</dbReference>
<dbReference type="GO" id="GO:0016740">
    <property type="term" value="F:transferase activity"/>
    <property type="evidence" value="ECO:0007669"/>
    <property type="project" value="UniProtKB-KW"/>
</dbReference>
<dbReference type="OrthoDB" id="9810066at2"/>
<sequence>MALTEIYSTSSEAFTDRRQAAQTLVEHLEEYSGSDSLVLGIPRGGVVIADCLANSLDVQMDVVLTHKLGAPANPELAIGAVSEDGHLILDDQLAAITGASRRYIEEEKAKQLEVINSRVKQYREILAKSDVGGRTVILTDDGIATGATMQAAVWAVKAEGAAEVVVAVPVGPADSLERIAEDADKIICVRSPAYFGSIGRFYQIFDQVSDDQVLKIITEQAKRRRDHG</sequence>
<organism evidence="2 3">
    <name type="scientific">Anaerohalosphaera lusitana</name>
    <dbReference type="NCBI Taxonomy" id="1936003"/>
    <lineage>
        <taxon>Bacteria</taxon>
        <taxon>Pseudomonadati</taxon>
        <taxon>Planctomycetota</taxon>
        <taxon>Phycisphaerae</taxon>
        <taxon>Sedimentisphaerales</taxon>
        <taxon>Anaerohalosphaeraceae</taxon>
        <taxon>Anaerohalosphaera</taxon>
    </lineage>
</organism>
<evidence type="ECO:0000259" key="1">
    <source>
        <dbReference type="Pfam" id="PF00156"/>
    </source>
</evidence>
<protein>
    <submittedName>
        <fullName evidence="2">Putative phosphoribosyl transferase</fullName>
    </submittedName>
</protein>
<name>A0A1U9NJI0_9BACT</name>
<dbReference type="RefSeq" id="WP_146660598.1">
    <property type="nucleotide sequence ID" value="NZ_CP019791.1"/>
</dbReference>
<evidence type="ECO:0000313" key="2">
    <source>
        <dbReference type="EMBL" id="AQT67975.1"/>
    </source>
</evidence>
<dbReference type="EMBL" id="CP019791">
    <property type="protein sequence ID" value="AQT67975.1"/>
    <property type="molecule type" value="Genomic_DNA"/>
</dbReference>
<feature type="domain" description="Phosphoribosyltransferase" evidence="1">
    <location>
        <begin position="21"/>
        <end position="188"/>
    </location>
</feature>
<evidence type="ECO:0000313" key="3">
    <source>
        <dbReference type="Proteomes" id="UP000189674"/>
    </source>
</evidence>
<gene>
    <name evidence="2" type="ORF">STSP2_01129</name>
</gene>
<dbReference type="KEGG" id="alus:STSP2_01129"/>
<keyword evidence="3" id="KW-1185">Reference proteome</keyword>
<dbReference type="STRING" id="1936003.STSP2_01129"/>
<reference evidence="3" key="1">
    <citation type="submission" date="2017-02" db="EMBL/GenBank/DDBJ databases">
        <title>Comparative genomics and description of representatives of a novel lineage of planctomycetes thriving in anoxic sediments.</title>
        <authorList>
            <person name="Spring S."/>
            <person name="Bunk B."/>
            <person name="Sproer C."/>
        </authorList>
    </citation>
    <scope>NUCLEOTIDE SEQUENCE [LARGE SCALE GENOMIC DNA]</scope>
    <source>
        <strain evidence="3">ST-NAGAB-D1</strain>
    </source>
</reference>
<dbReference type="Gene3D" id="3.30.1310.20">
    <property type="entry name" value="PRTase-like"/>
    <property type="match status" value="1"/>
</dbReference>
<keyword evidence="2" id="KW-0808">Transferase</keyword>
<dbReference type="AlphaFoldDB" id="A0A1U9NJI0"/>
<dbReference type="Pfam" id="PF00156">
    <property type="entry name" value="Pribosyltran"/>
    <property type="match status" value="1"/>
</dbReference>
<dbReference type="CDD" id="cd06223">
    <property type="entry name" value="PRTases_typeI"/>
    <property type="match status" value="1"/>
</dbReference>
<dbReference type="InterPro" id="IPR029057">
    <property type="entry name" value="PRTase-like"/>
</dbReference>
<dbReference type="Proteomes" id="UP000189674">
    <property type="component" value="Chromosome"/>
</dbReference>
<proteinExistence type="predicted"/>
<dbReference type="InterPro" id="IPR000836">
    <property type="entry name" value="PRTase_dom"/>
</dbReference>
<dbReference type="Gene3D" id="3.40.50.2020">
    <property type="match status" value="1"/>
</dbReference>
<accession>A0A1U9NJI0</accession>